<organism evidence="2">
    <name type="scientific">Capitella teleta</name>
    <name type="common">Polychaete worm</name>
    <dbReference type="NCBI Taxonomy" id="283909"/>
    <lineage>
        <taxon>Eukaryota</taxon>
        <taxon>Metazoa</taxon>
        <taxon>Spiralia</taxon>
        <taxon>Lophotrochozoa</taxon>
        <taxon>Annelida</taxon>
        <taxon>Polychaeta</taxon>
        <taxon>Sedentaria</taxon>
        <taxon>Scolecida</taxon>
        <taxon>Capitellidae</taxon>
        <taxon>Capitella</taxon>
    </lineage>
</organism>
<keyword evidence="1" id="KW-1133">Transmembrane helix</keyword>
<dbReference type="Proteomes" id="UP000014760">
    <property type="component" value="Unassembled WGS sequence"/>
</dbReference>
<keyword evidence="4" id="KW-1185">Reference proteome</keyword>
<evidence type="ECO:0000313" key="2">
    <source>
        <dbReference type="EMBL" id="ELU11614.1"/>
    </source>
</evidence>
<dbReference type="EMBL" id="KB296584">
    <property type="protein sequence ID" value="ELU11614.1"/>
    <property type="molecule type" value="Genomic_DNA"/>
</dbReference>
<feature type="transmembrane region" description="Helical" evidence="1">
    <location>
        <begin position="32"/>
        <end position="51"/>
    </location>
</feature>
<dbReference type="SUPFAM" id="SSF54197">
    <property type="entry name" value="HIT-like"/>
    <property type="match status" value="1"/>
</dbReference>
<accession>R7UZ79</accession>
<dbReference type="EMBL" id="AMQN01005702">
    <property type="status" value="NOT_ANNOTATED_CDS"/>
    <property type="molecule type" value="Genomic_DNA"/>
</dbReference>
<dbReference type="HOGENOM" id="CLU_032352_0_0_1"/>
<dbReference type="EnsemblMetazoa" id="CapteT227485">
    <property type="protein sequence ID" value="CapteP227485"/>
    <property type="gene ID" value="CapteG227485"/>
</dbReference>
<keyword evidence="1" id="KW-0472">Membrane</keyword>
<name>R7UZ79_CAPTE</name>
<proteinExistence type="predicted"/>
<gene>
    <name evidence="2" type="ORF">CAPTEDRAFT_227485</name>
</gene>
<protein>
    <submittedName>
        <fullName evidence="2 3">Uncharacterized protein</fullName>
    </submittedName>
</protein>
<reference evidence="2 4" key="2">
    <citation type="journal article" date="2013" name="Nature">
        <title>Insights into bilaterian evolution from three spiralian genomes.</title>
        <authorList>
            <person name="Simakov O."/>
            <person name="Marletaz F."/>
            <person name="Cho S.J."/>
            <person name="Edsinger-Gonzales E."/>
            <person name="Havlak P."/>
            <person name="Hellsten U."/>
            <person name="Kuo D.H."/>
            <person name="Larsson T."/>
            <person name="Lv J."/>
            <person name="Arendt D."/>
            <person name="Savage R."/>
            <person name="Osoegawa K."/>
            <person name="de Jong P."/>
            <person name="Grimwood J."/>
            <person name="Chapman J.A."/>
            <person name="Shapiro H."/>
            <person name="Aerts A."/>
            <person name="Otillar R.P."/>
            <person name="Terry A.Y."/>
            <person name="Boore J.L."/>
            <person name="Grigoriev I.V."/>
            <person name="Lindberg D.R."/>
            <person name="Seaver E.C."/>
            <person name="Weisblat D.A."/>
            <person name="Putnam N.H."/>
            <person name="Rokhsar D.S."/>
        </authorList>
    </citation>
    <scope>NUCLEOTIDE SEQUENCE</scope>
    <source>
        <strain evidence="2 4">I ESC-2004</strain>
    </source>
</reference>
<keyword evidence="1" id="KW-0812">Transmembrane</keyword>
<dbReference type="OMA" id="FFMWNCL"/>
<dbReference type="InterPro" id="IPR036265">
    <property type="entry name" value="HIT-like_sf"/>
</dbReference>
<evidence type="ECO:0000313" key="4">
    <source>
        <dbReference type="Proteomes" id="UP000014760"/>
    </source>
</evidence>
<dbReference type="OrthoDB" id="5945460at2759"/>
<reference evidence="4" key="1">
    <citation type="submission" date="2012-12" db="EMBL/GenBank/DDBJ databases">
        <authorList>
            <person name="Hellsten U."/>
            <person name="Grimwood J."/>
            <person name="Chapman J.A."/>
            <person name="Shapiro H."/>
            <person name="Aerts A."/>
            <person name="Otillar R.P."/>
            <person name="Terry A.Y."/>
            <person name="Boore J.L."/>
            <person name="Simakov O."/>
            <person name="Marletaz F."/>
            <person name="Cho S.-J."/>
            <person name="Edsinger-Gonzales E."/>
            <person name="Havlak P."/>
            <person name="Kuo D.-H."/>
            <person name="Larsson T."/>
            <person name="Lv J."/>
            <person name="Arendt D."/>
            <person name="Savage R."/>
            <person name="Osoegawa K."/>
            <person name="de Jong P."/>
            <person name="Lindberg D.R."/>
            <person name="Seaver E.C."/>
            <person name="Weisblat D.A."/>
            <person name="Putnam N.H."/>
            <person name="Grigoriev I.V."/>
            <person name="Rokhsar D.S."/>
        </authorList>
    </citation>
    <scope>NUCLEOTIDE SEQUENCE</scope>
    <source>
        <strain evidence="4">I ESC-2004</strain>
    </source>
</reference>
<reference evidence="3" key="3">
    <citation type="submission" date="2015-06" db="UniProtKB">
        <authorList>
            <consortium name="EnsemblMetazoa"/>
        </authorList>
    </citation>
    <scope>IDENTIFICATION</scope>
</reference>
<evidence type="ECO:0000256" key="1">
    <source>
        <dbReference type="SAM" id="Phobius"/>
    </source>
</evidence>
<sequence>MCTGKCQPSYYDRFTRNSSSQMTDMRRFYKRLAAIILVAMVIGVLLVAKYLHLRQPDESPLHSTDATGSKLFQKSDQRCARNLTQTMSDLPRRIDQWRNSKEQICKDLSKAFDAIFILQSETSPLQLNENMQEKMSEWLQGDKTSMADALNQTIILTTNRVTGQSNIFNALRAKRPAKHLTPNLTNGVVAQMEKRQASMPVATDDIQACDFCQNRYKTNTAEDQVGSMSNRHSYLVTNVFKLASWHSMVVLKDHDPFHWSVDAFGDALELSLAWFNSVHERDADFRFPVLYWDLLPKAGASIVHPHLHPIISRFGYHGNLGKWVENAVRYDGPRVDSFCNGCEKLGAYFGSLVKIHEALGLLLKHGAESPAWGLPSITPIRDNEVLVMAEELNSSFIKLLFSVIQAYRARGLYAFSMAVVFPDMDPDNDVTPPIFARIVSRGNYQELRSDVTSLELFAASNVNIDPYAIQARIKRCLRGSCS</sequence>
<dbReference type="AlphaFoldDB" id="R7UZ79"/>
<evidence type="ECO:0000313" key="3">
    <source>
        <dbReference type="EnsemblMetazoa" id="CapteP227485"/>
    </source>
</evidence>